<proteinExistence type="predicted"/>
<keyword evidence="2" id="KW-1185">Reference proteome</keyword>
<dbReference type="Proteomes" id="UP000541969">
    <property type="component" value="Unassembled WGS sequence"/>
</dbReference>
<comment type="caution">
    <text evidence="1">The sequence shown here is derived from an EMBL/GenBank/DDBJ whole genome shotgun (WGS) entry which is preliminary data.</text>
</comment>
<gene>
    <name evidence="1" type="ORF">GGQ55_002684</name>
</gene>
<dbReference type="EMBL" id="JACBZT010000001">
    <property type="protein sequence ID" value="NYJ06406.1"/>
    <property type="molecule type" value="Genomic_DNA"/>
</dbReference>
<protein>
    <submittedName>
        <fullName evidence="1">Uncharacterized protein</fullName>
    </submittedName>
</protein>
<evidence type="ECO:0000313" key="2">
    <source>
        <dbReference type="Proteomes" id="UP000541969"/>
    </source>
</evidence>
<evidence type="ECO:0000313" key="1">
    <source>
        <dbReference type="EMBL" id="NYJ06406.1"/>
    </source>
</evidence>
<name>A0A853CGP7_9ACTN</name>
<dbReference type="RefSeq" id="WP_179717498.1">
    <property type="nucleotide sequence ID" value="NZ_JACBZT010000001.1"/>
</dbReference>
<accession>A0A853CGP7</accession>
<sequence>MRTLFDLLDTDSGREFLAERGLFTDVDEFRAALRPPVRDALTAAAGLPTGAPLVHIGQQVCADYAPWTLTKFVAGAQLAGYDDAAPVLLWHDMYSAEAERYGQRLVLPSGSKLRGIWFAPRAAGGSEPRFVPVSPATLDQAFRELGGWLEQAVKDRPKPDRAAARERLAALSEAVHAEKPETLGEVDAAFATFLLRDRLGVSLPAVTLSAVLEQGAFTESLEAYLERREDVVAVFNEAVAELVAQDVDPQVRPLPEDHLPLHYSCPTDGTRLRLSLVDGAAAATCRCGTGYRFDLGGGLGELGATGRWSPDVSLPVHCNDAASGWVVGRSTALYGLVLNAVIDRVLGGRPIPGWIPPDLSSAPRPGSEPPTLLVDHLLGP</sequence>
<organism evidence="1 2">
    <name type="scientific">Petropleomorpha daqingensis</name>
    <dbReference type="NCBI Taxonomy" id="2026353"/>
    <lineage>
        <taxon>Bacteria</taxon>
        <taxon>Bacillati</taxon>
        <taxon>Actinomycetota</taxon>
        <taxon>Actinomycetes</taxon>
        <taxon>Geodermatophilales</taxon>
        <taxon>Geodermatophilaceae</taxon>
        <taxon>Petropleomorpha</taxon>
    </lineage>
</organism>
<reference evidence="1 2" key="1">
    <citation type="submission" date="2020-07" db="EMBL/GenBank/DDBJ databases">
        <title>Sequencing the genomes of 1000 actinobacteria strains.</title>
        <authorList>
            <person name="Klenk H.-P."/>
        </authorList>
    </citation>
    <scope>NUCLEOTIDE SEQUENCE [LARGE SCALE GENOMIC DNA]</scope>
    <source>
        <strain evidence="1 2">DSM 104001</strain>
    </source>
</reference>
<dbReference type="AlphaFoldDB" id="A0A853CGP7"/>